<dbReference type="InterPro" id="IPR003103">
    <property type="entry name" value="BAG_domain"/>
</dbReference>
<evidence type="ECO:0000313" key="6">
    <source>
        <dbReference type="Proteomes" id="UP000186698"/>
    </source>
</evidence>
<dbReference type="KEGG" id="xla:108699768"/>
<dbReference type="GO" id="GO:0031397">
    <property type="term" value="P:negative regulation of protein ubiquitination"/>
    <property type="evidence" value="ECO:0000318"/>
    <property type="project" value="GO_Central"/>
</dbReference>
<evidence type="ECO:0000313" key="7">
    <source>
        <dbReference type="RefSeq" id="XP_018087801.1"/>
    </source>
</evidence>
<dbReference type="GO" id="GO:0005829">
    <property type="term" value="C:cytosol"/>
    <property type="evidence" value="ECO:0000318"/>
    <property type="project" value="GO_Central"/>
</dbReference>
<dbReference type="GO" id="GO:0090083">
    <property type="term" value="P:regulation of inclusion body assembly"/>
    <property type="evidence" value="ECO:0000318"/>
    <property type="project" value="GO_Central"/>
</dbReference>
<dbReference type="OMA" id="HTNIREY"/>
<dbReference type="Gene3D" id="1.20.58.120">
    <property type="entry name" value="BAG domain"/>
    <property type="match status" value="5"/>
</dbReference>
<dbReference type="OrthoDB" id="417450at2759"/>
<sequence length="452" mass="51317">MSMDMGNQHASVTALQEIQKKVKEIEQQVVTFSGLKSDPTYKKLEKALTKQLFEIESIDTEGKGNILQAQKKATEETERVLKELEQNATHPCRLEIEKIFSETQSLVALHITQFNNGDGQKTDEFEERIQNILKRLTQVKTDGKIPLRKARYRTLTKVLAIQEVLESSTQQQVLSLPLSAEAHPTVSKINSIMCDVNKARCSLLALLAGVNDNETYRHLSCTLTGLIANLDALDVSGHTNIREYRKEVVKEINSLLKYLDLEEAELGSAYDLGQNQTIVKIEDLRKQMALIKNSLLEVHQRVSDIHMGTKSELQGIIANLDEVSVGRNPCIREARRRAVVEVQAVITYIDLKEALEKRQSLPEHTVSEPPCYIAVWAVFGHLSELQKEVLFFDGKRADKNYMRLEEFITKQLLALDAIDTQDVRTKDARKQAVKLANNILGYLDMKTDEWEY</sequence>
<dbReference type="STRING" id="8355.A0A1L8F010"/>
<dbReference type="AGR" id="Xenbase:XB-GENE-6487782"/>
<dbReference type="CTD" id="108699768"/>
<gene>
    <name evidence="7 8 9 10" type="primary">bag5.S</name>
</gene>
<dbReference type="InterPro" id="IPR039773">
    <property type="entry name" value="BAG_chaperone_regulator"/>
</dbReference>
<dbReference type="RefSeq" id="XP_018087802.1">
    <property type="nucleotide sequence ID" value="XM_018232313.2"/>
</dbReference>
<evidence type="ECO:0000256" key="4">
    <source>
        <dbReference type="ARBA" id="ARBA00042866"/>
    </source>
</evidence>
<evidence type="ECO:0000256" key="3">
    <source>
        <dbReference type="ARBA" id="ARBA00041186"/>
    </source>
</evidence>
<evidence type="ECO:0000313" key="8">
    <source>
        <dbReference type="RefSeq" id="XP_018087802.1"/>
    </source>
</evidence>
<evidence type="ECO:0000313" key="10">
    <source>
        <dbReference type="Xenbase" id="XB-GENE-6487782"/>
    </source>
</evidence>
<dbReference type="GO" id="GO:0000774">
    <property type="term" value="F:adenyl-nucleotide exchange factor activity"/>
    <property type="evidence" value="ECO:0000318"/>
    <property type="project" value="GO_Central"/>
</dbReference>
<keyword evidence="1" id="KW-0677">Repeat</keyword>
<proteinExistence type="predicted"/>
<dbReference type="PANTHER" id="PTHR12329:SF2">
    <property type="entry name" value="BAG FAMILY MOLECULAR CHAPERONE REGULATOR 5"/>
    <property type="match status" value="1"/>
</dbReference>
<dbReference type="RefSeq" id="XP_018087801.1">
    <property type="nucleotide sequence ID" value="XM_018232312.2"/>
</dbReference>
<dbReference type="RefSeq" id="XP_018087803.1">
    <property type="nucleotide sequence ID" value="XM_018232314.2"/>
</dbReference>
<feature type="domain" description="BAG" evidence="5">
    <location>
        <begin position="11"/>
        <end position="88"/>
    </location>
</feature>
<dbReference type="GO" id="GO:0005737">
    <property type="term" value="C:cytoplasm"/>
    <property type="evidence" value="ECO:0000318"/>
    <property type="project" value="GO_Central"/>
</dbReference>
<dbReference type="Xenbase" id="XB-GENE-6487782">
    <property type="gene designation" value="bag5.S"/>
</dbReference>
<dbReference type="AlphaFoldDB" id="A0A1L8F010"/>
<dbReference type="Proteomes" id="UP000186698">
    <property type="component" value="Chromosome 8S"/>
</dbReference>
<dbReference type="GeneID" id="108699768"/>
<protein>
    <recommendedName>
        <fullName evidence="3">BAG family molecular chaperone regulator 5</fullName>
    </recommendedName>
    <alternativeName>
        <fullName evidence="4">Bcl-2-associated athanogene 5</fullName>
    </alternativeName>
</protein>
<dbReference type="GO" id="GO:0016020">
    <property type="term" value="C:membrane"/>
    <property type="evidence" value="ECO:0000318"/>
    <property type="project" value="GO_Central"/>
</dbReference>
<reference evidence="7 8" key="1">
    <citation type="submission" date="2022-04" db="UniProtKB">
        <authorList>
            <consortium name="RefSeq"/>
        </authorList>
    </citation>
    <scope>IDENTIFICATION</scope>
    <source>
        <strain evidence="7 8">J_2021</strain>
        <tissue evidence="7 8">Erythrocytes</tissue>
    </source>
</reference>
<evidence type="ECO:0000256" key="1">
    <source>
        <dbReference type="ARBA" id="ARBA00022737"/>
    </source>
</evidence>
<evidence type="ECO:0000256" key="2">
    <source>
        <dbReference type="ARBA" id="ARBA00023186"/>
    </source>
</evidence>
<dbReference type="PROSITE" id="PS51035">
    <property type="entry name" value="BAG"/>
    <property type="match status" value="4"/>
</dbReference>
<dbReference type="PANTHER" id="PTHR12329">
    <property type="entry name" value="BCL2-ASSOCIATED ATHANOGENE"/>
    <property type="match status" value="1"/>
</dbReference>
<keyword evidence="6" id="KW-1185">Reference proteome</keyword>
<dbReference type="GO" id="GO:0051087">
    <property type="term" value="F:protein-folding chaperone binding"/>
    <property type="evidence" value="ECO:0000318"/>
    <property type="project" value="GO_Central"/>
</dbReference>
<accession>A0A1L8F010</accession>
<name>A0A1L8F010_XENLA</name>
<dbReference type="PaxDb" id="8355-A0A1L8F010"/>
<dbReference type="SUPFAM" id="SSF63491">
    <property type="entry name" value="BAG domain"/>
    <property type="match status" value="4"/>
</dbReference>
<dbReference type="GO" id="GO:0005634">
    <property type="term" value="C:nucleus"/>
    <property type="evidence" value="ECO:0000318"/>
    <property type="project" value="GO_Central"/>
</dbReference>
<dbReference type="Pfam" id="PF02179">
    <property type="entry name" value="BAG"/>
    <property type="match status" value="4"/>
</dbReference>
<evidence type="ECO:0000313" key="9">
    <source>
        <dbReference type="RefSeq" id="XP_018087803.1"/>
    </source>
</evidence>
<evidence type="ECO:0000259" key="5">
    <source>
        <dbReference type="PROSITE" id="PS51035"/>
    </source>
</evidence>
<keyword evidence="2" id="KW-0143">Chaperone</keyword>
<feature type="domain" description="BAG" evidence="5">
    <location>
        <begin position="312"/>
        <end position="353"/>
    </location>
</feature>
<dbReference type="SMART" id="SM00264">
    <property type="entry name" value="BAG"/>
    <property type="match status" value="4"/>
</dbReference>
<organism evidence="8">
    <name type="scientific">Xenopus laevis</name>
    <name type="common">African clawed frog</name>
    <dbReference type="NCBI Taxonomy" id="8355"/>
    <lineage>
        <taxon>Eukaryota</taxon>
        <taxon>Metazoa</taxon>
        <taxon>Chordata</taxon>
        <taxon>Craniata</taxon>
        <taxon>Vertebrata</taxon>
        <taxon>Euteleostomi</taxon>
        <taxon>Amphibia</taxon>
        <taxon>Batrachia</taxon>
        <taxon>Anura</taxon>
        <taxon>Pipoidea</taxon>
        <taxon>Pipidae</taxon>
        <taxon>Xenopodinae</taxon>
        <taxon>Xenopus</taxon>
        <taxon>Xenopus</taxon>
    </lineage>
</organism>
<dbReference type="InterPro" id="IPR036533">
    <property type="entry name" value="BAG_dom_sf"/>
</dbReference>
<dbReference type="GO" id="GO:0050821">
    <property type="term" value="P:protein stabilization"/>
    <property type="evidence" value="ECO:0000318"/>
    <property type="project" value="GO_Central"/>
</dbReference>
<feature type="domain" description="BAG" evidence="5">
    <location>
        <begin position="185"/>
        <end position="263"/>
    </location>
</feature>
<feature type="domain" description="BAG" evidence="5">
    <location>
        <begin position="374"/>
        <end position="447"/>
    </location>
</feature>
<dbReference type="Bgee" id="108699768">
    <property type="expression patterns" value="Expressed in egg cell and 19 other cell types or tissues"/>
</dbReference>